<feature type="non-terminal residue" evidence="2">
    <location>
        <position position="1"/>
    </location>
</feature>
<dbReference type="RefSeq" id="WP_033032500.1">
    <property type="nucleotide sequence ID" value="NZ_JJNZ01000187.1"/>
</dbReference>
<feature type="region of interest" description="Disordered" evidence="1">
    <location>
        <begin position="61"/>
        <end position="100"/>
    </location>
</feature>
<evidence type="ECO:0008006" key="4">
    <source>
        <dbReference type="Google" id="ProtNLM"/>
    </source>
</evidence>
<evidence type="ECO:0000256" key="1">
    <source>
        <dbReference type="SAM" id="MobiDB-lite"/>
    </source>
</evidence>
<comment type="caution">
    <text evidence="2">The sequence shown here is derived from an EMBL/GenBank/DDBJ whole genome shotgun (WGS) entry which is preliminary data.</text>
</comment>
<dbReference type="EMBL" id="JJNZ01000187">
    <property type="protein sequence ID" value="KDC46426.1"/>
    <property type="molecule type" value="Genomic_DNA"/>
</dbReference>
<protein>
    <recommendedName>
        <fullName evidence="4">Single-stranded DNA-binding protein</fullName>
    </recommendedName>
</protein>
<name>A0ABD3Y346_9GAMM</name>
<sequence>LPLTTENVKDHWVQKANARVKFGLLISTENMDGSPIVDQFGEPSSNHINFVRGFAYDRARMVQQGQQQQSEPAQQAQQQQQATQNEDIAAGHAGDDDIDF</sequence>
<dbReference type="AlphaFoldDB" id="A0ABD3Y346"/>
<dbReference type="Proteomes" id="UP000027154">
    <property type="component" value="Unassembled WGS sequence"/>
</dbReference>
<accession>A0ABD3Y346</accession>
<organism evidence="2 3">
    <name type="scientific">Pseudoalteromonas fuliginea</name>
    <dbReference type="NCBI Taxonomy" id="1872678"/>
    <lineage>
        <taxon>Bacteria</taxon>
        <taxon>Pseudomonadati</taxon>
        <taxon>Pseudomonadota</taxon>
        <taxon>Gammaproteobacteria</taxon>
        <taxon>Alteromonadales</taxon>
        <taxon>Pseudoalteromonadaceae</taxon>
        <taxon>Pseudoalteromonas</taxon>
    </lineage>
</organism>
<reference evidence="2 3" key="1">
    <citation type="submission" date="2014-04" db="EMBL/GenBank/DDBJ databases">
        <title>Pseudoalteromonas galatheae sp. nov., isolated from a deep-sea polychaete near Canal Concepcion, Chile.</title>
        <authorList>
            <person name="Machado H.R."/>
            <person name="Gram L."/>
            <person name="Vynne N.G."/>
        </authorList>
    </citation>
    <scope>NUCLEOTIDE SEQUENCE [LARGE SCALE GENOMIC DNA]</scope>
    <source>
        <strain evidence="2 3">KMM216</strain>
    </source>
</reference>
<evidence type="ECO:0000313" key="3">
    <source>
        <dbReference type="Proteomes" id="UP000027154"/>
    </source>
</evidence>
<evidence type="ECO:0000313" key="2">
    <source>
        <dbReference type="EMBL" id="KDC46426.1"/>
    </source>
</evidence>
<feature type="compositionally biased region" description="Low complexity" evidence="1">
    <location>
        <begin position="63"/>
        <end position="92"/>
    </location>
</feature>
<proteinExistence type="predicted"/>
<gene>
    <name evidence="2" type="ORF">DC53_21450</name>
</gene>